<evidence type="ECO:0000256" key="6">
    <source>
        <dbReference type="ARBA" id="ARBA00023212"/>
    </source>
</evidence>
<keyword evidence="5" id="KW-0493">Microtubule</keyword>
<feature type="region of interest" description="Disordered" evidence="9">
    <location>
        <begin position="150"/>
        <end position="260"/>
    </location>
</feature>
<feature type="region of interest" description="Disordered" evidence="9">
    <location>
        <begin position="759"/>
        <end position="786"/>
    </location>
</feature>
<feature type="domain" description="TPX2 central" evidence="11">
    <location>
        <begin position="374"/>
        <end position="472"/>
    </location>
</feature>
<feature type="domain" description="TPX2 central" evidence="11">
    <location>
        <begin position="475"/>
        <end position="523"/>
    </location>
</feature>
<evidence type="ECO:0000256" key="7">
    <source>
        <dbReference type="ARBA" id="ARBA00023242"/>
    </source>
</evidence>
<feature type="region of interest" description="Disordered" evidence="9">
    <location>
        <begin position="75"/>
        <end position="129"/>
    </location>
</feature>
<dbReference type="Proteomes" id="UP000593564">
    <property type="component" value="Unassembled WGS sequence"/>
</dbReference>
<evidence type="ECO:0000256" key="9">
    <source>
        <dbReference type="SAM" id="MobiDB-lite"/>
    </source>
</evidence>
<feature type="region of interest" description="Disordered" evidence="9">
    <location>
        <begin position="619"/>
        <end position="638"/>
    </location>
</feature>
<keyword evidence="4" id="KW-0963">Cytoplasm</keyword>
<dbReference type="InterPro" id="IPR027329">
    <property type="entry name" value="TPX2_C"/>
</dbReference>
<dbReference type="GO" id="GO:0090307">
    <property type="term" value="P:mitotic spindle assembly"/>
    <property type="evidence" value="ECO:0007669"/>
    <property type="project" value="TreeGrafter"/>
</dbReference>
<comment type="similarity">
    <text evidence="3">Belongs to the TPX2 family.</text>
</comment>
<dbReference type="GO" id="GO:0030295">
    <property type="term" value="F:protein kinase activator activity"/>
    <property type="evidence" value="ECO:0007669"/>
    <property type="project" value="TreeGrafter"/>
</dbReference>
<gene>
    <name evidence="12" type="ORF">HYC85_014255</name>
</gene>
<comment type="caution">
    <text evidence="12">The sequence shown here is derived from an EMBL/GenBank/DDBJ whole genome shotgun (WGS) entry which is preliminary data.</text>
</comment>
<feature type="compositionally biased region" description="Basic and acidic residues" evidence="9">
    <location>
        <begin position="97"/>
        <end position="106"/>
    </location>
</feature>
<reference evidence="13" key="1">
    <citation type="journal article" date="2020" name="Nat. Commun.">
        <title>Genome assembly of wild tea tree DASZ reveals pedigree and selection history of tea varieties.</title>
        <authorList>
            <person name="Zhang W."/>
            <person name="Zhang Y."/>
            <person name="Qiu H."/>
            <person name="Guo Y."/>
            <person name="Wan H."/>
            <person name="Zhang X."/>
            <person name="Scossa F."/>
            <person name="Alseekh S."/>
            <person name="Zhang Q."/>
            <person name="Wang P."/>
            <person name="Xu L."/>
            <person name="Schmidt M.H."/>
            <person name="Jia X."/>
            <person name="Li D."/>
            <person name="Zhu A."/>
            <person name="Guo F."/>
            <person name="Chen W."/>
            <person name="Ni D."/>
            <person name="Usadel B."/>
            <person name="Fernie A.R."/>
            <person name="Wen W."/>
        </authorList>
    </citation>
    <scope>NUCLEOTIDE SEQUENCE [LARGE SCALE GENOMIC DNA]</scope>
    <source>
        <strain evidence="13">cv. G240</strain>
    </source>
</reference>
<keyword evidence="6" id="KW-0206">Cytoskeleton</keyword>
<feature type="compositionally biased region" description="Polar residues" evidence="9">
    <location>
        <begin position="82"/>
        <end position="94"/>
    </location>
</feature>
<name>A0A7J7H944_CAMSI</name>
<evidence type="ECO:0000313" key="13">
    <source>
        <dbReference type="Proteomes" id="UP000593564"/>
    </source>
</evidence>
<evidence type="ECO:0000313" key="12">
    <source>
        <dbReference type="EMBL" id="KAF5948298.1"/>
    </source>
</evidence>
<feature type="compositionally biased region" description="Basic and acidic residues" evidence="9">
    <location>
        <begin position="153"/>
        <end position="165"/>
    </location>
</feature>
<feature type="domain" description="TPX2 C-terminal" evidence="10">
    <location>
        <begin position="704"/>
        <end position="780"/>
    </location>
</feature>
<proteinExistence type="inferred from homology"/>
<dbReference type="PANTHER" id="PTHR14326:SF44">
    <property type="entry name" value="TARGETING PROTEIN FOR XKLP2"/>
    <property type="match status" value="1"/>
</dbReference>
<dbReference type="AlphaFoldDB" id="A0A7J7H944"/>
<sequence length="812" mass="93025">MAMVDESSSSDLMIDEAYEFSAPRFFDFINGESEDDMHKAELWFDTALTYAPSPFMPRIKTGRSVHVESLCDFSEAEESQKVAPTSSESASNITEEIPLRPEKDQTRPQSQLMLEKDQTRPQSQLMPAEIREEVTPIEVKEVSAASLVNPVPADEKTREAKDTAISKENGSVKVEPPKDEDKTSSTTQETCTPKLARAPQKGDLSQTDLKKQQTAKKIASMVRNPSALKSQKSQNRSQLSQAKGTKPASMRRETNLKNTVATPNFAQENQPIKRQKLEGGNARQILSIKTQILAHKSRLGLINSSSSNLCSSTAKTRKEDRKVYVREPAVPFVSMAEMMKKFQSNTREMSIPHMNGSLSHDAAASIVQRKPRLTLTRPKEPEFETAQRVRSVRAKSSAELEEEMMAKIPKFKARPVNKKILEAPSLPALPRSTPHLPEFQEFHLETMERANQNAETSTIASTESARQNHQWKPAHLTAPKSPLLQTSLRARPPRIKTSEELEREELEKVPKFKARPLNKKIFESKGELGMFCNTKQHVTIPQEFHFAIDERIPPPVTVADLFDKLSLNSEAHHYKQILRNTTPNPFHLHTERSREERKFVMEVMQKQLEDERARIPKATPYPYTTDYPVIPPKPEPKHCTKPEPFQLESLTRHEEEMLREMEERRRMEEEEAQMRIFKAQPVLKEDPIPVPEKVRKPLTEVQEFNLHVEHRAVDRSEFDKKIKEKEMMYKRYRDEAESAKLMEEEKALKQLRRTLVPHARPVPNFDRPFLPQRSSKEITKPKSPKLNVNRRKERRKFVSAVAAASSASSHMR</sequence>
<dbReference type="Pfam" id="PF06886">
    <property type="entry name" value="TPX2"/>
    <property type="match status" value="1"/>
</dbReference>
<dbReference type="GO" id="GO:0005880">
    <property type="term" value="C:nuclear microtubule"/>
    <property type="evidence" value="ECO:0007669"/>
    <property type="project" value="TreeGrafter"/>
</dbReference>
<feature type="compositionally biased region" description="Polar residues" evidence="9">
    <location>
        <begin position="227"/>
        <end position="243"/>
    </location>
</feature>
<dbReference type="GO" id="GO:0005819">
    <property type="term" value="C:spindle"/>
    <property type="evidence" value="ECO:0007669"/>
    <property type="project" value="UniProtKB-SubCell"/>
</dbReference>
<dbReference type="InterPro" id="IPR009675">
    <property type="entry name" value="TPX2_fam"/>
</dbReference>
<evidence type="ECO:0000259" key="11">
    <source>
        <dbReference type="Pfam" id="PF12214"/>
    </source>
</evidence>
<dbReference type="InterPro" id="IPR027330">
    <property type="entry name" value="TPX2_central_dom"/>
</dbReference>
<evidence type="ECO:0000256" key="8">
    <source>
        <dbReference type="SAM" id="Coils"/>
    </source>
</evidence>
<evidence type="ECO:0000256" key="5">
    <source>
        <dbReference type="ARBA" id="ARBA00022701"/>
    </source>
</evidence>
<evidence type="ECO:0000256" key="4">
    <source>
        <dbReference type="ARBA" id="ARBA00022490"/>
    </source>
</evidence>
<dbReference type="GO" id="GO:0008017">
    <property type="term" value="F:microtubule binding"/>
    <property type="evidence" value="ECO:0007669"/>
    <property type="project" value="TreeGrafter"/>
</dbReference>
<keyword evidence="7" id="KW-0539">Nucleus</keyword>
<evidence type="ECO:0000256" key="3">
    <source>
        <dbReference type="ARBA" id="ARBA00005885"/>
    </source>
</evidence>
<feature type="coiled-coil region" evidence="8">
    <location>
        <begin position="715"/>
        <end position="742"/>
    </location>
</feature>
<dbReference type="Pfam" id="PF12214">
    <property type="entry name" value="TPX2_importin"/>
    <property type="match status" value="2"/>
</dbReference>
<keyword evidence="13" id="KW-1185">Reference proteome</keyword>
<protein>
    <recommendedName>
        <fullName evidence="14">TPX2 C-terminal domain-containing protein</fullName>
    </recommendedName>
</protein>
<dbReference type="EMBL" id="JACBKZ010000006">
    <property type="protein sequence ID" value="KAF5948298.1"/>
    <property type="molecule type" value="Genomic_DNA"/>
</dbReference>
<dbReference type="GO" id="GO:0060236">
    <property type="term" value="P:regulation of mitotic spindle organization"/>
    <property type="evidence" value="ECO:0007669"/>
    <property type="project" value="InterPro"/>
</dbReference>
<comment type="subcellular location">
    <subcellularLocation>
        <location evidence="2">Cytoplasm</location>
        <location evidence="2">Cytoskeleton</location>
        <location evidence="2">Spindle</location>
    </subcellularLocation>
    <subcellularLocation>
        <location evidence="1">Nucleus</location>
    </subcellularLocation>
</comment>
<dbReference type="PANTHER" id="PTHR14326">
    <property type="entry name" value="TARGETING PROTEIN FOR XKLP2"/>
    <property type="match status" value="1"/>
</dbReference>
<evidence type="ECO:0000256" key="1">
    <source>
        <dbReference type="ARBA" id="ARBA00004123"/>
    </source>
</evidence>
<keyword evidence="8" id="KW-0175">Coiled coil</keyword>
<organism evidence="12 13">
    <name type="scientific">Camellia sinensis</name>
    <name type="common">Tea plant</name>
    <name type="synonym">Thea sinensis</name>
    <dbReference type="NCBI Taxonomy" id="4442"/>
    <lineage>
        <taxon>Eukaryota</taxon>
        <taxon>Viridiplantae</taxon>
        <taxon>Streptophyta</taxon>
        <taxon>Embryophyta</taxon>
        <taxon>Tracheophyta</taxon>
        <taxon>Spermatophyta</taxon>
        <taxon>Magnoliopsida</taxon>
        <taxon>eudicotyledons</taxon>
        <taxon>Gunneridae</taxon>
        <taxon>Pentapetalae</taxon>
        <taxon>asterids</taxon>
        <taxon>Ericales</taxon>
        <taxon>Theaceae</taxon>
        <taxon>Camellia</taxon>
    </lineage>
</organism>
<feature type="coiled-coil region" evidence="8">
    <location>
        <begin position="650"/>
        <end position="680"/>
    </location>
</feature>
<accession>A0A7J7H944</accession>
<evidence type="ECO:0000256" key="2">
    <source>
        <dbReference type="ARBA" id="ARBA00004186"/>
    </source>
</evidence>
<evidence type="ECO:0008006" key="14">
    <source>
        <dbReference type="Google" id="ProtNLM"/>
    </source>
</evidence>
<evidence type="ECO:0000259" key="10">
    <source>
        <dbReference type="Pfam" id="PF06886"/>
    </source>
</evidence>
<reference evidence="12 13" key="2">
    <citation type="submission" date="2020-07" db="EMBL/GenBank/DDBJ databases">
        <title>Genome assembly of wild tea tree DASZ reveals pedigree and selection history of tea varieties.</title>
        <authorList>
            <person name="Zhang W."/>
        </authorList>
    </citation>
    <scope>NUCLEOTIDE SEQUENCE [LARGE SCALE GENOMIC DNA]</scope>
    <source>
        <strain evidence="13">cv. G240</strain>
        <tissue evidence="12">Leaf</tissue>
    </source>
</reference>